<keyword evidence="1" id="KW-0812">Transmembrane</keyword>
<keyword evidence="1" id="KW-1133">Transmembrane helix</keyword>
<comment type="caution">
    <text evidence="2">The sequence shown here is derived from an EMBL/GenBank/DDBJ whole genome shotgun (WGS) entry which is preliminary data.</text>
</comment>
<accession>A0A5A9GF23</accession>
<proteinExistence type="predicted"/>
<dbReference type="Proteomes" id="UP000324927">
    <property type="component" value="Unassembled WGS sequence"/>
</dbReference>
<organism evidence="2 3">
    <name type="scientific">Azospirillum lipoferum</name>
    <dbReference type="NCBI Taxonomy" id="193"/>
    <lineage>
        <taxon>Bacteria</taxon>
        <taxon>Pseudomonadati</taxon>
        <taxon>Pseudomonadota</taxon>
        <taxon>Alphaproteobacteria</taxon>
        <taxon>Rhodospirillales</taxon>
        <taxon>Azospirillaceae</taxon>
        <taxon>Azospirillum</taxon>
    </lineage>
</organism>
<keyword evidence="3" id="KW-1185">Reference proteome</keyword>
<gene>
    <name evidence="2" type="ORF">FZ942_25915</name>
</gene>
<feature type="transmembrane region" description="Helical" evidence="1">
    <location>
        <begin position="61"/>
        <end position="84"/>
    </location>
</feature>
<keyword evidence="1" id="KW-0472">Membrane</keyword>
<dbReference type="EMBL" id="VTTN01000013">
    <property type="protein sequence ID" value="KAA0592963.1"/>
    <property type="molecule type" value="Genomic_DNA"/>
</dbReference>
<evidence type="ECO:0000313" key="2">
    <source>
        <dbReference type="EMBL" id="KAA0592963.1"/>
    </source>
</evidence>
<protein>
    <submittedName>
        <fullName evidence="2">Uncharacterized protein</fullName>
    </submittedName>
</protein>
<evidence type="ECO:0000256" key="1">
    <source>
        <dbReference type="SAM" id="Phobius"/>
    </source>
</evidence>
<dbReference type="AlphaFoldDB" id="A0A5A9GF23"/>
<feature type="transmembrane region" description="Helical" evidence="1">
    <location>
        <begin position="31"/>
        <end position="49"/>
    </location>
</feature>
<evidence type="ECO:0000313" key="3">
    <source>
        <dbReference type="Proteomes" id="UP000324927"/>
    </source>
</evidence>
<name>A0A5A9GF23_AZOLI</name>
<sequence>MSPIIVIILSIVCATVNWFIAKERGRSQVLWAIGGIVLSISALITLVVLPKAGSSVHSYTIRIMILIAGFLLIMMFPIGFNISITTKN</sequence>
<reference evidence="2 3" key="1">
    <citation type="submission" date="2019-08" db="EMBL/GenBank/DDBJ databases">
        <authorList>
            <person name="Grouzdev D."/>
            <person name="Tikhonova E."/>
            <person name="Kravchenko I."/>
        </authorList>
    </citation>
    <scope>NUCLEOTIDE SEQUENCE [LARGE SCALE GENOMIC DNA]</scope>
    <source>
        <strain evidence="2 3">59b</strain>
    </source>
</reference>